<comment type="caution">
    <text evidence="1">The sequence shown here is derived from an EMBL/GenBank/DDBJ whole genome shotgun (WGS) entry which is preliminary data.</text>
</comment>
<name>A0A0C2M0D6_THEKT</name>
<dbReference type="EMBL" id="JWZT01005595">
    <property type="protein sequence ID" value="KII60485.1"/>
    <property type="molecule type" value="Genomic_DNA"/>
</dbReference>
<protein>
    <submittedName>
        <fullName evidence="1">Uncharacterized protein</fullName>
    </submittedName>
</protein>
<evidence type="ECO:0000313" key="2">
    <source>
        <dbReference type="Proteomes" id="UP000031668"/>
    </source>
</evidence>
<reference evidence="1 2" key="1">
    <citation type="journal article" date="2014" name="Genome Biol. Evol.">
        <title>The genome of the myxosporean Thelohanellus kitauei shows adaptations to nutrient acquisition within its fish host.</title>
        <authorList>
            <person name="Yang Y."/>
            <person name="Xiong J."/>
            <person name="Zhou Z."/>
            <person name="Huo F."/>
            <person name="Miao W."/>
            <person name="Ran C."/>
            <person name="Liu Y."/>
            <person name="Zhang J."/>
            <person name="Feng J."/>
            <person name="Wang M."/>
            <person name="Wang M."/>
            <person name="Wang L."/>
            <person name="Yao B."/>
        </authorList>
    </citation>
    <scope>NUCLEOTIDE SEQUENCE [LARGE SCALE GENOMIC DNA]</scope>
    <source>
        <strain evidence="1">Wuqing</strain>
    </source>
</reference>
<dbReference type="Proteomes" id="UP000031668">
    <property type="component" value="Unassembled WGS sequence"/>
</dbReference>
<accession>A0A0C2M0D6</accession>
<gene>
    <name evidence="1" type="ORF">RF11_07464</name>
</gene>
<keyword evidence="2" id="KW-1185">Reference proteome</keyword>
<evidence type="ECO:0000313" key="1">
    <source>
        <dbReference type="EMBL" id="KII60485.1"/>
    </source>
</evidence>
<dbReference type="AlphaFoldDB" id="A0A0C2M0D6"/>
<sequence length="167" mass="19267">MKGKHESHSIIDDHTLESCQMEYINSALSAECSDPMRLRKHKEQGLLYLSMEPVINKVFTEHVPRSDFSYCGLACDSRCLTQPRKSSSSWETASHHPDGYRREVLYEVFIKLPKTCNSEPSCTGQALSWPHDVWIHVARSSYLGQERKIAKCQEIYELFGEEEQKLN</sequence>
<proteinExistence type="predicted"/>
<organism evidence="1 2">
    <name type="scientific">Thelohanellus kitauei</name>
    <name type="common">Myxosporean</name>
    <dbReference type="NCBI Taxonomy" id="669202"/>
    <lineage>
        <taxon>Eukaryota</taxon>
        <taxon>Metazoa</taxon>
        <taxon>Cnidaria</taxon>
        <taxon>Myxozoa</taxon>
        <taxon>Myxosporea</taxon>
        <taxon>Bivalvulida</taxon>
        <taxon>Platysporina</taxon>
        <taxon>Myxobolidae</taxon>
        <taxon>Thelohanellus</taxon>
    </lineage>
</organism>